<evidence type="ECO:0000313" key="13">
    <source>
        <dbReference type="EMBL" id="MBT1702338.1"/>
    </source>
</evidence>
<keyword evidence="6 10" id="KW-0443">Lipid metabolism</keyword>
<comment type="domain">
    <text evidence="10">The last Arg residue of the ACP-binding site is essential for the weak association between ACP/AcpP and FabH.</text>
</comment>
<keyword evidence="4 10" id="KW-0808">Transferase</keyword>
<dbReference type="Pfam" id="PF08541">
    <property type="entry name" value="ACP_syn_III_C"/>
    <property type="match status" value="1"/>
</dbReference>
<dbReference type="Proteomes" id="UP000772618">
    <property type="component" value="Unassembled WGS sequence"/>
</dbReference>
<dbReference type="EMBL" id="JAHESD010000005">
    <property type="protein sequence ID" value="MBT1702338.1"/>
    <property type="molecule type" value="Genomic_DNA"/>
</dbReference>
<keyword evidence="3 10" id="KW-0444">Lipid biosynthesis</keyword>
<comment type="pathway">
    <text evidence="10">Lipid metabolism; fatty acid biosynthesis.</text>
</comment>
<accession>A0ABS5VMU2</accession>
<evidence type="ECO:0000256" key="1">
    <source>
        <dbReference type="ARBA" id="ARBA00008642"/>
    </source>
</evidence>
<evidence type="ECO:0000256" key="6">
    <source>
        <dbReference type="ARBA" id="ARBA00023098"/>
    </source>
</evidence>
<reference evidence="13 14" key="1">
    <citation type="submission" date="2021-05" db="EMBL/GenBank/DDBJ databases">
        <title>A Polyphasic approach of four new species of the genus Ohtaekwangia: Ohtaekwangia histidinii sp. nov., Ohtaekwangia cretensis sp. nov., Ohtaekwangia indiensis sp. nov., Ohtaekwangia reichenbachii sp. nov. from diverse environment.</title>
        <authorList>
            <person name="Octaviana S."/>
        </authorList>
    </citation>
    <scope>NUCLEOTIDE SEQUENCE [LARGE SCALE GENOMIC DNA]</scope>
    <source>
        <strain evidence="13 14">PWU20</strain>
    </source>
</reference>
<gene>
    <name evidence="10" type="primary">fabH</name>
    <name evidence="13" type="ORF">KK060_03555</name>
</gene>
<dbReference type="InterPro" id="IPR004655">
    <property type="entry name" value="FabH"/>
</dbReference>
<keyword evidence="9 10" id="KW-0012">Acyltransferase</keyword>
<dbReference type="Pfam" id="PF08545">
    <property type="entry name" value="ACP_syn_III"/>
    <property type="match status" value="1"/>
</dbReference>
<evidence type="ECO:0000313" key="14">
    <source>
        <dbReference type="Proteomes" id="UP000772618"/>
    </source>
</evidence>
<dbReference type="RefSeq" id="WP_254152208.1">
    <property type="nucleotide sequence ID" value="NZ_JAHESD010000005.1"/>
</dbReference>
<name>A0ABS5VMU2_9BACT</name>
<feature type="domain" description="Beta-ketoacyl-[acyl-carrier-protein] synthase III N-terminal" evidence="12">
    <location>
        <begin position="110"/>
        <end position="188"/>
    </location>
</feature>
<feature type="active site" evidence="10">
    <location>
        <position position="256"/>
    </location>
</feature>
<feature type="active site" evidence="10">
    <location>
        <position position="116"/>
    </location>
</feature>
<dbReference type="PANTHER" id="PTHR34069">
    <property type="entry name" value="3-OXOACYL-[ACYL-CARRIER-PROTEIN] SYNTHASE 3"/>
    <property type="match status" value="1"/>
</dbReference>
<evidence type="ECO:0000256" key="4">
    <source>
        <dbReference type="ARBA" id="ARBA00022679"/>
    </source>
</evidence>
<evidence type="ECO:0000259" key="12">
    <source>
        <dbReference type="Pfam" id="PF08545"/>
    </source>
</evidence>
<comment type="subcellular location">
    <subcellularLocation>
        <location evidence="10">Cytoplasm</location>
    </subcellularLocation>
</comment>
<evidence type="ECO:0000256" key="10">
    <source>
        <dbReference type="HAMAP-Rule" id="MF_01815"/>
    </source>
</evidence>
<dbReference type="PANTHER" id="PTHR34069:SF2">
    <property type="entry name" value="BETA-KETOACYL-[ACYL-CARRIER-PROTEIN] SYNTHASE III"/>
    <property type="match status" value="1"/>
</dbReference>
<dbReference type="InterPro" id="IPR016039">
    <property type="entry name" value="Thiolase-like"/>
</dbReference>
<proteinExistence type="inferred from homology"/>
<dbReference type="HAMAP" id="MF_01815">
    <property type="entry name" value="FabH"/>
    <property type="match status" value="1"/>
</dbReference>
<sequence length="332" mass="36176">MNKIRAAITGVGGYVPDYILTNQELERMVETSDEWITSRTGIKERRILKGENQGVSVLGIAAVKDLLAKTNTDPKEIDLVLFATVTADMTFPATANIVATSVGAINAFSYDMGAACSGFIYALTTGAMYIESGRYKKVVVIGGDKMSSIINYKDRTTCIIFGDGAGAVLLEPTTEDVGIIDSLHRSDGVGEQYLKMPAGGSRMPASHSSVDNKQHYVFQEGSAVFKFAVTNMADISAKIMERNNLKGEDITWLAPHQANKRIIDATADRMGITEEKVMMNIEKYGNTTAGTIPLLLWDYEKKLKKGDNIIMAAFGGGFTWGSVYLKWAYNSN</sequence>
<comment type="function">
    <text evidence="10">Catalyzes the condensation reaction of fatty acid synthesis by the addition to an acyl acceptor of two carbons from malonyl-ACP. Catalyzes the first condensation reaction which initiates fatty acid synthesis and may therefore play a role in governing the total rate of fatty acid production. Possesses both acetoacetyl-ACP synthase and acetyl transacylase activities. Its substrate specificity determines the biosynthesis of branched-chain and/or straight-chain of fatty acids.</text>
</comment>
<comment type="catalytic activity">
    <reaction evidence="10">
        <text>malonyl-[ACP] + acetyl-CoA + H(+) = 3-oxobutanoyl-[ACP] + CO2 + CoA</text>
        <dbReference type="Rhea" id="RHEA:12080"/>
        <dbReference type="Rhea" id="RHEA-COMP:9623"/>
        <dbReference type="Rhea" id="RHEA-COMP:9625"/>
        <dbReference type="ChEBI" id="CHEBI:15378"/>
        <dbReference type="ChEBI" id="CHEBI:16526"/>
        <dbReference type="ChEBI" id="CHEBI:57287"/>
        <dbReference type="ChEBI" id="CHEBI:57288"/>
        <dbReference type="ChEBI" id="CHEBI:78449"/>
        <dbReference type="ChEBI" id="CHEBI:78450"/>
        <dbReference type="EC" id="2.3.1.180"/>
    </reaction>
</comment>
<comment type="subunit">
    <text evidence="10">Homodimer.</text>
</comment>
<dbReference type="InterPro" id="IPR013747">
    <property type="entry name" value="ACP_syn_III_C"/>
</dbReference>
<feature type="domain" description="Beta-ketoacyl-[acyl-carrier-protein] synthase III C-terminal" evidence="11">
    <location>
        <begin position="240"/>
        <end position="327"/>
    </location>
</feature>
<evidence type="ECO:0000256" key="9">
    <source>
        <dbReference type="ARBA" id="ARBA00023315"/>
    </source>
</evidence>
<feature type="active site" evidence="10">
    <location>
        <position position="286"/>
    </location>
</feature>
<evidence type="ECO:0000259" key="11">
    <source>
        <dbReference type="Pfam" id="PF08541"/>
    </source>
</evidence>
<evidence type="ECO:0000256" key="5">
    <source>
        <dbReference type="ARBA" id="ARBA00022832"/>
    </source>
</evidence>
<dbReference type="Gene3D" id="3.40.47.10">
    <property type="match status" value="1"/>
</dbReference>
<feature type="region of interest" description="ACP-binding" evidence="10">
    <location>
        <begin position="257"/>
        <end position="261"/>
    </location>
</feature>
<evidence type="ECO:0000256" key="8">
    <source>
        <dbReference type="ARBA" id="ARBA00023268"/>
    </source>
</evidence>
<comment type="caution">
    <text evidence="13">The sequence shown here is derived from an EMBL/GenBank/DDBJ whole genome shotgun (WGS) entry which is preliminary data.</text>
</comment>
<dbReference type="InterPro" id="IPR013751">
    <property type="entry name" value="ACP_syn_III_N"/>
</dbReference>
<dbReference type="NCBIfam" id="NF006829">
    <property type="entry name" value="PRK09352.1"/>
    <property type="match status" value="1"/>
</dbReference>
<evidence type="ECO:0000256" key="2">
    <source>
        <dbReference type="ARBA" id="ARBA00022490"/>
    </source>
</evidence>
<evidence type="ECO:0000256" key="7">
    <source>
        <dbReference type="ARBA" id="ARBA00023160"/>
    </source>
</evidence>
<protein>
    <recommendedName>
        <fullName evidence="10">Beta-ketoacyl-[acyl-carrier-protein] synthase III</fullName>
        <shortName evidence="10">Beta-ketoacyl-ACP synthase III</shortName>
        <shortName evidence="10">KAS III</shortName>
        <ecNumber evidence="10">2.3.1.180</ecNumber>
    </recommendedName>
    <alternativeName>
        <fullName evidence="10">3-oxoacyl-[acyl-carrier-protein] synthase 3</fullName>
    </alternativeName>
    <alternativeName>
        <fullName evidence="10">3-oxoacyl-[acyl-carrier-protein] synthase III</fullName>
    </alternativeName>
</protein>
<dbReference type="EC" id="2.3.1.180" evidence="10"/>
<evidence type="ECO:0000256" key="3">
    <source>
        <dbReference type="ARBA" id="ARBA00022516"/>
    </source>
</evidence>
<dbReference type="NCBIfam" id="TIGR00747">
    <property type="entry name" value="fabH"/>
    <property type="match status" value="1"/>
</dbReference>
<keyword evidence="8 10" id="KW-0511">Multifunctional enzyme</keyword>
<keyword evidence="14" id="KW-1185">Reference proteome</keyword>
<dbReference type="SUPFAM" id="SSF53901">
    <property type="entry name" value="Thiolase-like"/>
    <property type="match status" value="1"/>
</dbReference>
<organism evidence="13 14">
    <name type="scientific">Chryseosolibacter indicus</name>
    <dbReference type="NCBI Taxonomy" id="2782351"/>
    <lineage>
        <taxon>Bacteria</taxon>
        <taxon>Pseudomonadati</taxon>
        <taxon>Bacteroidota</taxon>
        <taxon>Cytophagia</taxon>
        <taxon>Cytophagales</taxon>
        <taxon>Chryseotaleaceae</taxon>
        <taxon>Chryseosolibacter</taxon>
    </lineage>
</organism>
<comment type="similarity">
    <text evidence="1 10">Belongs to the thiolase-like superfamily. FabH family.</text>
</comment>
<keyword evidence="5 10" id="KW-0276">Fatty acid metabolism</keyword>
<keyword evidence="2 10" id="KW-0963">Cytoplasm</keyword>
<keyword evidence="7 10" id="KW-0275">Fatty acid biosynthesis</keyword>
<dbReference type="CDD" id="cd00830">
    <property type="entry name" value="KAS_III"/>
    <property type="match status" value="1"/>
</dbReference>